<organism evidence="2 3">
    <name type="scientific">Timema podura</name>
    <name type="common">Walking stick</name>
    <dbReference type="NCBI Taxonomy" id="61482"/>
    <lineage>
        <taxon>Eukaryota</taxon>
        <taxon>Metazoa</taxon>
        <taxon>Ecdysozoa</taxon>
        <taxon>Arthropoda</taxon>
        <taxon>Hexapoda</taxon>
        <taxon>Insecta</taxon>
        <taxon>Pterygota</taxon>
        <taxon>Neoptera</taxon>
        <taxon>Polyneoptera</taxon>
        <taxon>Phasmatodea</taxon>
        <taxon>Timematodea</taxon>
        <taxon>Timematoidea</taxon>
        <taxon>Timematidae</taxon>
        <taxon>Timema</taxon>
    </lineage>
</organism>
<feature type="compositionally biased region" description="Polar residues" evidence="1">
    <location>
        <begin position="96"/>
        <end position="111"/>
    </location>
</feature>
<evidence type="ECO:0000313" key="3">
    <source>
        <dbReference type="Proteomes" id="UP001153148"/>
    </source>
</evidence>
<accession>A0ABN7NIV0</accession>
<comment type="caution">
    <text evidence="2">The sequence shown here is derived from an EMBL/GenBank/DDBJ whole genome shotgun (WGS) entry which is preliminary data.</text>
</comment>
<protein>
    <submittedName>
        <fullName evidence="2">Uncharacterized protein</fullName>
    </submittedName>
</protein>
<sequence>MGAGHNNNKHNACLYIVLSINPQFDHRKLLDNERIRTKDPIRSIRRDMKANNLPSTATKFRPLEEWPQNEEFGQKTVSVMVDGREAELEIVDHPSSEMSWSMDRQQHPSQF</sequence>
<keyword evidence="3" id="KW-1185">Reference proteome</keyword>
<evidence type="ECO:0000313" key="2">
    <source>
        <dbReference type="EMBL" id="CAG2055798.1"/>
    </source>
</evidence>
<dbReference type="EMBL" id="CAJPIN010002909">
    <property type="protein sequence ID" value="CAG2055798.1"/>
    <property type="molecule type" value="Genomic_DNA"/>
</dbReference>
<evidence type="ECO:0000256" key="1">
    <source>
        <dbReference type="SAM" id="MobiDB-lite"/>
    </source>
</evidence>
<proteinExistence type="predicted"/>
<reference evidence="2" key="1">
    <citation type="submission" date="2021-03" db="EMBL/GenBank/DDBJ databases">
        <authorList>
            <person name="Tran Van P."/>
        </authorList>
    </citation>
    <scope>NUCLEOTIDE SEQUENCE</scope>
</reference>
<feature type="region of interest" description="Disordered" evidence="1">
    <location>
        <begin position="92"/>
        <end position="111"/>
    </location>
</feature>
<dbReference type="Proteomes" id="UP001153148">
    <property type="component" value="Unassembled WGS sequence"/>
</dbReference>
<gene>
    <name evidence="2" type="ORF">TPAB3V08_LOCUS2797</name>
</gene>
<name>A0ABN7NIV0_TIMPD</name>